<dbReference type="AlphaFoldDB" id="A0A0F9TY16"/>
<feature type="compositionally biased region" description="Basic and acidic residues" evidence="1">
    <location>
        <begin position="144"/>
        <end position="160"/>
    </location>
</feature>
<evidence type="ECO:0000256" key="1">
    <source>
        <dbReference type="SAM" id="MobiDB-lite"/>
    </source>
</evidence>
<comment type="caution">
    <text evidence="2">The sequence shown here is derived from an EMBL/GenBank/DDBJ whole genome shotgun (WGS) entry which is preliminary data.</text>
</comment>
<feature type="region of interest" description="Disordered" evidence="1">
    <location>
        <begin position="144"/>
        <end position="172"/>
    </location>
</feature>
<dbReference type="EMBL" id="LAZR01001339">
    <property type="protein sequence ID" value="KKN46278.1"/>
    <property type="molecule type" value="Genomic_DNA"/>
</dbReference>
<name>A0A0F9TY16_9ZZZZ</name>
<proteinExistence type="predicted"/>
<sequence>MVTVKGYRGLQQKVTVMVTTDWQKVVESKVVEAKTRGSRKRGWVKFTKSWLTSSINYRMELSEQAVFSKLIVMADEYGPVPGLISDNDFRAIPLEYIAHLACCSVEILNTTLKKSKDDDSIFENGHGIFLTHFDDYQFTEYDRQKPYRNTKKEKESDPGKYIKGHLGHMVQR</sequence>
<protein>
    <submittedName>
        <fullName evidence="2">Uncharacterized protein</fullName>
    </submittedName>
</protein>
<evidence type="ECO:0000313" key="2">
    <source>
        <dbReference type="EMBL" id="KKN46278.1"/>
    </source>
</evidence>
<gene>
    <name evidence="2" type="ORF">LCGC14_0674850</name>
</gene>
<accession>A0A0F9TY16</accession>
<feature type="compositionally biased region" description="Basic residues" evidence="1">
    <location>
        <begin position="162"/>
        <end position="172"/>
    </location>
</feature>
<organism evidence="2">
    <name type="scientific">marine sediment metagenome</name>
    <dbReference type="NCBI Taxonomy" id="412755"/>
    <lineage>
        <taxon>unclassified sequences</taxon>
        <taxon>metagenomes</taxon>
        <taxon>ecological metagenomes</taxon>
    </lineage>
</organism>
<reference evidence="2" key="1">
    <citation type="journal article" date="2015" name="Nature">
        <title>Complex archaea that bridge the gap between prokaryotes and eukaryotes.</title>
        <authorList>
            <person name="Spang A."/>
            <person name="Saw J.H."/>
            <person name="Jorgensen S.L."/>
            <person name="Zaremba-Niedzwiedzka K."/>
            <person name="Martijn J."/>
            <person name="Lind A.E."/>
            <person name="van Eijk R."/>
            <person name="Schleper C."/>
            <person name="Guy L."/>
            <person name="Ettema T.J."/>
        </authorList>
    </citation>
    <scope>NUCLEOTIDE SEQUENCE</scope>
</reference>